<keyword evidence="3" id="KW-1185">Reference proteome</keyword>
<dbReference type="EMBL" id="AP028955">
    <property type="protein sequence ID" value="BET39057.1"/>
    <property type="molecule type" value="Genomic_DNA"/>
</dbReference>
<evidence type="ECO:0000313" key="2">
    <source>
        <dbReference type="EMBL" id="BET39057.1"/>
    </source>
</evidence>
<proteinExistence type="predicted"/>
<keyword evidence="1" id="KW-0175">Coiled coil</keyword>
<feature type="coiled-coil region" evidence="1">
    <location>
        <begin position="50"/>
        <end position="77"/>
    </location>
</feature>
<dbReference type="Proteomes" id="UP001473424">
    <property type="component" value="Chromosome"/>
</dbReference>
<sequence length="79" mass="10044">MRTKWKQLDYFEKYMITNTVLFDDYIREDMERLNPINNKDFLILMGENYLKVLFDKFKEIRERFKNLKNNNKNEYRNYE</sequence>
<gene>
    <name evidence="2" type="ORF">SAP269_16460</name>
</gene>
<accession>A0ABN7BVU4</accession>
<name>A0ABN7BVU4_9MOLU</name>
<reference evidence="3" key="1">
    <citation type="journal article" date="2024" name="FEMS Microbiol. Lett.">
        <title>Genomic insights into Spiroplasma endosymbionts that induce male-killing and protective phenotypes in the pea aphid.</title>
        <authorList>
            <person name="Arai H."/>
            <person name="Legeai F."/>
            <person name="Kageyama D."/>
            <person name="Sugio A."/>
            <person name="Simon J.C."/>
        </authorList>
    </citation>
    <scope>NUCLEOTIDE SEQUENCE [LARGE SCALE GENOMIC DNA]</scope>
    <source>
        <strain evidence="3">sAp269</strain>
    </source>
</reference>
<protein>
    <submittedName>
        <fullName evidence="2">Uncharacterized protein</fullName>
    </submittedName>
</protein>
<evidence type="ECO:0000313" key="3">
    <source>
        <dbReference type="Proteomes" id="UP001473424"/>
    </source>
</evidence>
<evidence type="ECO:0000256" key="1">
    <source>
        <dbReference type="SAM" id="Coils"/>
    </source>
</evidence>
<organism evidence="2 3">
    <name type="scientific">Spiroplasma ixodetis</name>
    <dbReference type="NCBI Taxonomy" id="2141"/>
    <lineage>
        <taxon>Bacteria</taxon>
        <taxon>Bacillati</taxon>
        <taxon>Mycoplasmatota</taxon>
        <taxon>Mollicutes</taxon>
        <taxon>Entomoplasmatales</taxon>
        <taxon>Spiroplasmataceae</taxon>
        <taxon>Spiroplasma</taxon>
    </lineage>
</organism>